<evidence type="ECO:0000313" key="3">
    <source>
        <dbReference type="Proteomes" id="UP000663760"/>
    </source>
</evidence>
<accession>A0A7I8KZG8</accession>
<feature type="region of interest" description="Disordered" evidence="1">
    <location>
        <begin position="1"/>
        <end position="26"/>
    </location>
</feature>
<keyword evidence="3" id="KW-1185">Reference proteome</keyword>
<dbReference type="AlphaFoldDB" id="A0A7I8KZG8"/>
<evidence type="ECO:0000256" key="1">
    <source>
        <dbReference type="SAM" id="MobiDB-lite"/>
    </source>
</evidence>
<reference evidence="2" key="1">
    <citation type="submission" date="2020-02" db="EMBL/GenBank/DDBJ databases">
        <authorList>
            <person name="Scholz U."/>
            <person name="Mascher M."/>
            <person name="Fiebig A."/>
        </authorList>
    </citation>
    <scope>NUCLEOTIDE SEQUENCE</scope>
</reference>
<name>A0A7I8KZG8_SPIIN</name>
<dbReference type="EMBL" id="LR746272">
    <property type="protein sequence ID" value="CAA7403199.1"/>
    <property type="molecule type" value="Genomic_DNA"/>
</dbReference>
<dbReference type="Proteomes" id="UP000663760">
    <property type="component" value="Chromosome 9"/>
</dbReference>
<sequence>MAKKTGEASTSGKRGGEMVAPKEREDQAYVADSASAVASTCSALAATSSLLMAIEDAQSDFLLQGSEGDLSNPDLWYLDTGATNHMTGRSINLQDSSP</sequence>
<gene>
    <name evidence="2" type="ORF">SI8410_09013877</name>
</gene>
<proteinExistence type="predicted"/>
<protein>
    <submittedName>
        <fullName evidence="2">Uncharacterized protein</fullName>
    </submittedName>
</protein>
<evidence type="ECO:0000313" key="2">
    <source>
        <dbReference type="EMBL" id="CAA7403199.1"/>
    </source>
</evidence>
<organism evidence="2 3">
    <name type="scientific">Spirodela intermedia</name>
    <name type="common">Intermediate duckweed</name>
    <dbReference type="NCBI Taxonomy" id="51605"/>
    <lineage>
        <taxon>Eukaryota</taxon>
        <taxon>Viridiplantae</taxon>
        <taxon>Streptophyta</taxon>
        <taxon>Embryophyta</taxon>
        <taxon>Tracheophyta</taxon>
        <taxon>Spermatophyta</taxon>
        <taxon>Magnoliopsida</taxon>
        <taxon>Liliopsida</taxon>
        <taxon>Araceae</taxon>
        <taxon>Lemnoideae</taxon>
        <taxon>Spirodela</taxon>
    </lineage>
</organism>
<feature type="compositionally biased region" description="Basic and acidic residues" evidence="1">
    <location>
        <begin position="14"/>
        <end position="26"/>
    </location>
</feature>